<comment type="caution">
    <text evidence="1">The sequence shown here is derived from an EMBL/GenBank/DDBJ whole genome shotgun (WGS) entry which is preliminary data.</text>
</comment>
<protein>
    <recommendedName>
        <fullName evidence="3">DinB family protein</fullName>
    </recommendedName>
</protein>
<dbReference type="EMBL" id="RAQJ01000001">
    <property type="protein sequence ID" value="RKE98127.1"/>
    <property type="molecule type" value="Genomic_DNA"/>
</dbReference>
<proteinExistence type="predicted"/>
<keyword evidence="2" id="KW-1185">Reference proteome</keyword>
<dbReference type="Proteomes" id="UP000284892">
    <property type="component" value="Unassembled WGS sequence"/>
</dbReference>
<dbReference type="SUPFAM" id="SSF109854">
    <property type="entry name" value="DinB/YfiT-like putative metalloenzymes"/>
    <property type="match status" value="1"/>
</dbReference>
<dbReference type="OrthoDB" id="9814103at2"/>
<organism evidence="1 2">
    <name type="scientific">Ichthyenterobacterium magnum</name>
    <dbReference type="NCBI Taxonomy" id="1230530"/>
    <lineage>
        <taxon>Bacteria</taxon>
        <taxon>Pseudomonadati</taxon>
        <taxon>Bacteroidota</taxon>
        <taxon>Flavobacteriia</taxon>
        <taxon>Flavobacteriales</taxon>
        <taxon>Flavobacteriaceae</taxon>
        <taxon>Ichthyenterobacterium</taxon>
    </lineage>
</organism>
<evidence type="ECO:0008006" key="3">
    <source>
        <dbReference type="Google" id="ProtNLM"/>
    </source>
</evidence>
<name>A0A420DVC9_9FLAO</name>
<dbReference type="Gene3D" id="1.20.120.450">
    <property type="entry name" value="dinb family like domain"/>
    <property type="match status" value="1"/>
</dbReference>
<sequence>MVNKIQKLVLKLKESFKGKPWFGDSLIHKLNKINYQDANIVVTDSSKSIAMIIQHLINWRVFVIEKLKRNESYAIIINSNCDWSEIKIESELEWTKLLNKLIFTQAEIIKILEDQMINNQLENIVPGESYSFESLLIGIIHHDIYHSGQIGLLFAQLKSNT</sequence>
<dbReference type="InterPro" id="IPR034660">
    <property type="entry name" value="DinB/YfiT-like"/>
</dbReference>
<evidence type="ECO:0000313" key="2">
    <source>
        <dbReference type="Proteomes" id="UP000284892"/>
    </source>
</evidence>
<dbReference type="AlphaFoldDB" id="A0A420DVC9"/>
<reference evidence="1 2" key="1">
    <citation type="submission" date="2018-09" db="EMBL/GenBank/DDBJ databases">
        <title>Genomic Encyclopedia of Archaeal and Bacterial Type Strains, Phase II (KMG-II): from individual species to whole genera.</title>
        <authorList>
            <person name="Goeker M."/>
        </authorList>
    </citation>
    <scope>NUCLEOTIDE SEQUENCE [LARGE SCALE GENOMIC DNA]</scope>
    <source>
        <strain evidence="1 2">DSM 26283</strain>
    </source>
</reference>
<gene>
    <name evidence="1" type="ORF">BXY80_0201</name>
</gene>
<dbReference type="RefSeq" id="WP_120199353.1">
    <property type="nucleotide sequence ID" value="NZ_RAQJ01000001.1"/>
</dbReference>
<evidence type="ECO:0000313" key="1">
    <source>
        <dbReference type="EMBL" id="RKE98127.1"/>
    </source>
</evidence>
<accession>A0A420DVC9</accession>